<dbReference type="EMBL" id="BGPR01000035">
    <property type="protein sequence ID" value="GBL83900.1"/>
    <property type="molecule type" value="Genomic_DNA"/>
</dbReference>
<sequence>MFLFVSGSRRNRYIFVSRFDFIGQDRTPPHTPVPATATVAETSFRTERRPILCACNRYNSLNLLQDRTPPHTPCACNRYNSLNLHLSSLHTSSYGKETATVAETSFRTEIRPIPLCLQPLQLLKPSSGPNAAAYPCACNRYSW</sequence>
<organism evidence="1 2">
    <name type="scientific">Araneus ventricosus</name>
    <name type="common">Orbweaver spider</name>
    <name type="synonym">Epeira ventricosa</name>
    <dbReference type="NCBI Taxonomy" id="182803"/>
    <lineage>
        <taxon>Eukaryota</taxon>
        <taxon>Metazoa</taxon>
        <taxon>Ecdysozoa</taxon>
        <taxon>Arthropoda</taxon>
        <taxon>Chelicerata</taxon>
        <taxon>Arachnida</taxon>
        <taxon>Araneae</taxon>
        <taxon>Araneomorphae</taxon>
        <taxon>Entelegynae</taxon>
        <taxon>Araneoidea</taxon>
        <taxon>Araneidae</taxon>
        <taxon>Araneus</taxon>
    </lineage>
</organism>
<evidence type="ECO:0000313" key="2">
    <source>
        <dbReference type="Proteomes" id="UP000499080"/>
    </source>
</evidence>
<proteinExistence type="predicted"/>
<accession>A0A4Y2AVL2</accession>
<protein>
    <submittedName>
        <fullName evidence="1">Uncharacterized protein</fullName>
    </submittedName>
</protein>
<keyword evidence="2" id="KW-1185">Reference proteome</keyword>
<comment type="caution">
    <text evidence="1">The sequence shown here is derived from an EMBL/GenBank/DDBJ whole genome shotgun (WGS) entry which is preliminary data.</text>
</comment>
<dbReference type="AlphaFoldDB" id="A0A4Y2AVL2"/>
<name>A0A4Y2AVL2_ARAVE</name>
<reference evidence="1 2" key="1">
    <citation type="journal article" date="2019" name="Sci. Rep.">
        <title>Orb-weaving spider Araneus ventricosus genome elucidates the spidroin gene catalogue.</title>
        <authorList>
            <person name="Kono N."/>
            <person name="Nakamura H."/>
            <person name="Ohtoshi R."/>
            <person name="Moran D.A.P."/>
            <person name="Shinohara A."/>
            <person name="Yoshida Y."/>
            <person name="Fujiwara M."/>
            <person name="Mori M."/>
            <person name="Tomita M."/>
            <person name="Arakawa K."/>
        </authorList>
    </citation>
    <scope>NUCLEOTIDE SEQUENCE [LARGE SCALE GENOMIC DNA]</scope>
</reference>
<evidence type="ECO:0000313" key="1">
    <source>
        <dbReference type="EMBL" id="GBL83900.1"/>
    </source>
</evidence>
<dbReference type="Proteomes" id="UP000499080">
    <property type="component" value="Unassembled WGS sequence"/>
</dbReference>
<gene>
    <name evidence="1" type="ORF">AVEN_100804_1</name>
</gene>